<feature type="transmembrane region" description="Helical" evidence="8">
    <location>
        <begin position="88"/>
        <end position="108"/>
    </location>
</feature>
<dbReference type="GO" id="GO:0000166">
    <property type="term" value="F:nucleotide binding"/>
    <property type="evidence" value="ECO:0007669"/>
    <property type="project" value="UniProtKB-KW"/>
</dbReference>
<dbReference type="EMBL" id="BAMD01000041">
    <property type="protein sequence ID" value="GAF04270.1"/>
    <property type="molecule type" value="Genomic_DNA"/>
</dbReference>
<accession>W7Y031</accession>
<comment type="subcellular location">
    <subcellularLocation>
        <location evidence="1">Cell membrane</location>
    </subcellularLocation>
</comment>
<keyword evidence="5 8" id="KW-1133">Transmembrane helix</keyword>
<evidence type="ECO:0000313" key="11">
    <source>
        <dbReference type="Proteomes" id="UP000019402"/>
    </source>
</evidence>
<evidence type="ECO:0000256" key="5">
    <source>
        <dbReference type="ARBA" id="ARBA00022989"/>
    </source>
</evidence>
<dbReference type="Proteomes" id="UP000019402">
    <property type="component" value="Unassembled WGS sequence"/>
</dbReference>
<evidence type="ECO:0000259" key="9">
    <source>
        <dbReference type="Pfam" id="PF18967"/>
    </source>
</evidence>
<proteinExistence type="predicted"/>
<evidence type="ECO:0000256" key="4">
    <source>
        <dbReference type="ARBA" id="ARBA00022741"/>
    </source>
</evidence>
<gene>
    <name evidence="10" type="ORF">JCM21142_72967</name>
</gene>
<evidence type="ECO:0000256" key="2">
    <source>
        <dbReference type="ARBA" id="ARBA00022475"/>
    </source>
</evidence>
<evidence type="ECO:0000256" key="6">
    <source>
        <dbReference type="ARBA" id="ARBA00023118"/>
    </source>
</evidence>
<name>W7Y031_9BACT</name>
<keyword evidence="11" id="KW-1185">Reference proteome</keyword>
<keyword evidence="3 8" id="KW-0812">Transmembrane</keyword>
<evidence type="ECO:0000256" key="7">
    <source>
        <dbReference type="ARBA" id="ARBA00023136"/>
    </source>
</evidence>
<dbReference type="STRING" id="869213.GCA_000517085_01274"/>
<protein>
    <recommendedName>
        <fullName evidence="9">Pycsar effector protein domain-containing protein</fullName>
    </recommendedName>
</protein>
<comment type="caution">
    <text evidence="10">The sequence shown here is derived from an EMBL/GenBank/DDBJ whole genome shotgun (WGS) entry which is preliminary data.</text>
</comment>
<dbReference type="AlphaFoldDB" id="W7Y031"/>
<evidence type="ECO:0000256" key="3">
    <source>
        <dbReference type="ARBA" id="ARBA00022692"/>
    </source>
</evidence>
<dbReference type="GO" id="GO:0005886">
    <property type="term" value="C:plasma membrane"/>
    <property type="evidence" value="ECO:0007669"/>
    <property type="project" value="UniProtKB-SubCell"/>
</dbReference>
<dbReference type="eggNOG" id="COG4339">
    <property type="taxonomic scope" value="Bacteria"/>
</dbReference>
<feature type="domain" description="Pycsar effector protein" evidence="9">
    <location>
        <begin position="2"/>
        <end position="106"/>
    </location>
</feature>
<keyword evidence="7 8" id="KW-0472">Membrane</keyword>
<evidence type="ECO:0000256" key="1">
    <source>
        <dbReference type="ARBA" id="ARBA00004236"/>
    </source>
</evidence>
<evidence type="ECO:0000256" key="8">
    <source>
        <dbReference type="SAM" id="Phobius"/>
    </source>
</evidence>
<sequence>MAFSIITIIICIISTIPRTTHGFISKEDISHKRGNLTFFGNFHKMSLEDFEWGIGELMKDREYLYNSMSRDLYFLGKVLTKKYTFLRWAYIIFVVGLISSIFFFVLGINDIL</sequence>
<dbReference type="InterPro" id="IPR043760">
    <property type="entry name" value="PycTM_dom"/>
</dbReference>
<dbReference type="GO" id="GO:0051607">
    <property type="term" value="P:defense response to virus"/>
    <property type="evidence" value="ECO:0007669"/>
    <property type="project" value="UniProtKB-KW"/>
</dbReference>
<keyword evidence="2" id="KW-1003">Cell membrane</keyword>
<keyword evidence="4" id="KW-0547">Nucleotide-binding</keyword>
<dbReference type="Pfam" id="PF18967">
    <property type="entry name" value="PycTM"/>
    <property type="match status" value="1"/>
</dbReference>
<organism evidence="10 11">
    <name type="scientific">Saccharicrinis fermentans DSM 9555 = JCM 21142</name>
    <dbReference type="NCBI Taxonomy" id="869213"/>
    <lineage>
        <taxon>Bacteria</taxon>
        <taxon>Pseudomonadati</taxon>
        <taxon>Bacteroidota</taxon>
        <taxon>Bacteroidia</taxon>
        <taxon>Marinilabiliales</taxon>
        <taxon>Marinilabiliaceae</taxon>
        <taxon>Saccharicrinis</taxon>
    </lineage>
</organism>
<evidence type="ECO:0000313" key="10">
    <source>
        <dbReference type="EMBL" id="GAF04270.1"/>
    </source>
</evidence>
<keyword evidence="6" id="KW-0051">Antiviral defense</keyword>
<reference evidence="10 11" key="1">
    <citation type="journal article" date="2014" name="Genome Announc.">
        <title>Draft Genome Sequence of Cytophaga fermentans JCM 21142T, a Facultative Anaerobe Isolated from Marine Mud.</title>
        <authorList>
            <person name="Starns D."/>
            <person name="Oshima K."/>
            <person name="Suda W."/>
            <person name="Iino T."/>
            <person name="Yuki M."/>
            <person name="Inoue J."/>
            <person name="Kitamura K."/>
            <person name="Iida T."/>
            <person name="Darby A."/>
            <person name="Hattori M."/>
            <person name="Ohkuma M."/>
        </authorList>
    </citation>
    <scope>NUCLEOTIDE SEQUENCE [LARGE SCALE GENOMIC DNA]</scope>
    <source>
        <strain evidence="10 11">JCM 21142</strain>
    </source>
</reference>